<feature type="binding site" evidence="6">
    <location>
        <begin position="43"/>
        <end position="44"/>
    </location>
    <ligand>
        <name>FAD</name>
        <dbReference type="ChEBI" id="CHEBI:57692"/>
    </ligand>
</feature>
<evidence type="ECO:0000256" key="2">
    <source>
        <dbReference type="ARBA" id="ARBA00006730"/>
    </source>
</evidence>
<dbReference type="GO" id="GO:0003884">
    <property type="term" value="F:D-amino-acid oxidase activity"/>
    <property type="evidence" value="ECO:0007669"/>
    <property type="project" value="InterPro"/>
</dbReference>
<feature type="binding site" evidence="6">
    <location>
        <position position="201"/>
    </location>
    <ligand>
        <name>FAD</name>
        <dbReference type="ChEBI" id="CHEBI:57692"/>
    </ligand>
</feature>
<evidence type="ECO:0000313" key="9">
    <source>
        <dbReference type="Proteomes" id="UP000799770"/>
    </source>
</evidence>
<keyword evidence="5" id="KW-0560">Oxidoreductase</keyword>
<gene>
    <name evidence="8" type="ORF">BDV96DRAFT_648890</name>
</gene>
<keyword evidence="4 6" id="KW-0274">FAD</keyword>
<organism evidence="8 9">
    <name type="scientific">Lophiotrema nucula</name>
    <dbReference type="NCBI Taxonomy" id="690887"/>
    <lineage>
        <taxon>Eukaryota</taxon>
        <taxon>Fungi</taxon>
        <taxon>Dikarya</taxon>
        <taxon>Ascomycota</taxon>
        <taxon>Pezizomycotina</taxon>
        <taxon>Dothideomycetes</taxon>
        <taxon>Pleosporomycetidae</taxon>
        <taxon>Pleosporales</taxon>
        <taxon>Lophiotremataceae</taxon>
        <taxon>Lophiotrema</taxon>
    </lineage>
</organism>
<keyword evidence="3" id="KW-0285">Flavoprotein</keyword>
<comment type="cofactor">
    <cofactor evidence="1 6">
        <name>FAD</name>
        <dbReference type="ChEBI" id="CHEBI:57692"/>
    </cofactor>
</comment>
<evidence type="ECO:0000256" key="3">
    <source>
        <dbReference type="ARBA" id="ARBA00022630"/>
    </source>
</evidence>
<proteinExistence type="inferred from homology"/>
<dbReference type="GO" id="GO:0019478">
    <property type="term" value="P:D-amino acid catabolic process"/>
    <property type="evidence" value="ECO:0007669"/>
    <property type="project" value="TreeGrafter"/>
</dbReference>
<dbReference type="PANTHER" id="PTHR11530">
    <property type="entry name" value="D-AMINO ACID OXIDASE"/>
    <property type="match status" value="1"/>
</dbReference>
<dbReference type="AlphaFoldDB" id="A0A6A5Z2T4"/>
<accession>A0A6A5Z2T4</accession>
<comment type="similarity">
    <text evidence="2">Belongs to the DAMOX/DASOX family.</text>
</comment>
<sequence length="362" mass="39789">MAHIVVIGAGIIGLQTAITLLEAGYQVTVIAKHYPGEDSIDYTSPWAGAIWRTHSRADQVERCEWDLESYQTWMEIMQKDPEEAFELGIERRPISIYSRTEEQVDTTSPHLWFSSRVHNFAIVEQSALPPGCTSGYTYSSVAINPRTFLYYLVDRAKHLGVHFLHAELPTEAGLPTAIKAAIDLLGDKVSGDSPASMVNCTGINAGKICKDDSVYPIRGQTVTVRVNPQPPREITMMKPADPSDQGAYIVPRPGTDTFILGGTWDPHDWSSEPDPEVTEGIIERCKKVWKGLAADAELEIVSEQVGLRPGRSGGVRLEIEKVEVGDGKKVDVVHHYGHEGAGYQLSIGSAKKVLSLLQETVK</sequence>
<reference evidence="8" key="1">
    <citation type="journal article" date="2020" name="Stud. Mycol.">
        <title>101 Dothideomycetes genomes: a test case for predicting lifestyles and emergence of pathogens.</title>
        <authorList>
            <person name="Haridas S."/>
            <person name="Albert R."/>
            <person name="Binder M."/>
            <person name="Bloem J."/>
            <person name="Labutti K."/>
            <person name="Salamov A."/>
            <person name="Andreopoulos B."/>
            <person name="Baker S."/>
            <person name="Barry K."/>
            <person name="Bills G."/>
            <person name="Bluhm B."/>
            <person name="Cannon C."/>
            <person name="Castanera R."/>
            <person name="Culley D."/>
            <person name="Daum C."/>
            <person name="Ezra D."/>
            <person name="Gonzalez J."/>
            <person name="Henrissat B."/>
            <person name="Kuo A."/>
            <person name="Liang C."/>
            <person name="Lipzen A."/>
            <person name="Lutzoni F."/>
            <person name="Magnuson J."/>
            <person name="Mondo S."/>
            <person name="Nolan M."/>
            <person name="Ohm R."/>
            <person name="Pangilinan J."/>
            <person name="Park H.-J."/>
            <person name="Ramirez L."/>
            <person name="Alfaro M."/>
            <person name="Sun H."/>
            <person name="Tritt A."/>
            <person name="Yoshinaga Y."/>
            <person name="Zwiers L.-H."/>
            <person name="Turgeon B."/>
            <person name="Goodwin S."/>
            <person name="Spatafora J."/>
            <person name="Crous P."/>
            <person name="Grigoriev I."/>
        </authorList>
    </citation>
    <scope>NUCLEOTIDE SEQUENCE</scope>
    <source>
        <strain evidence="8">CBS 627.86</strain>
    </source>
</reference>
<dbReference type="PIRSF" id="PIRSF000189">
    <property type="entry name" value="D-aa_oxidase"/>
    <property type="match status" value="1"/>
</dbReference>
<dbReference type="Proteomes" id="UP000799770">
    <property type="component" value="Unassembled WGS sequence"/>
</dbReference>
<evidence type="ECO:0000313" key="8">
    <source>
        <dbReference type="EMBL" id="KAF2112641.1"/>
    </source>
</evidence>
<feature type="binding site" evidence="6">
    <location>
        <position position="248"/>
    </location>
    <ligand>
        <name>D-dopa</name>
        <dbReference type="ChEBI" id="CHEBI:149689"/>
    </ligand>
</feature>
<dbReference type="Gene3D" id="3.30.9.10">
    <property type="entry name" value="D-Amino Acid Oxidase, subunit A, domain 2"/>
    <property type="match status" value="1"/>
</dbReference>
<name>A0A6A5Z2T4_9PLEO</name>
<evidence type="ECO:0000256" key="1">
    <source>
        <dbReference type="ARBA" id="ARBA00001974"/>
    </source>
</evidence>
<dbReference type="SUPFAM" id="SSF54373">
    <property type="entry name" value="FAD-linked reductases, C-terminal domain"/>
    <property type="match status" value="1"/>
</dbReference>
<dbReference type="EMBL" id="ML977330">
    <property type="protein sequence ID" value="KAF2112641.1"/>
    <property type="molecule type" value="Genomic_DNA"/>
</dbReference>
<evidence type="ECO:0000256" key="4">
    <source>
        <dbReference type="ARBA" id="ARBA00022827"/>
    </source>
</evidence>
<protein>
    <submittedName>
        <fullName evidence="8">FAD dependent oxidoreductase</fullName>
    </submittedName>
</protein>
<dbReference type="Gene3D" id="3.40.50.720">
    <property type="entry name" value="NAD(P)-binding Rossmann-like Domain"/>
    <property type="match status" value="1"/>
</dbReference>
<dbReference type="InterPro" id="IPR006076">
    <property type="entry name" value="FAD-dep_OxRdtase"/>
</dbReference>
<evidence type="ECO:0000259" key="7">
    <source>
        <dbReference type="Pfam" id="PF01266"/>
    </source>
</evidence>
<dbReference type="SUPFAM" id="SSF51971">
    <property type="entry name" value="Nucleotide-binding domain"/>
    <property type="match status" value="1"/>
</dbReference>
<dbReference type="InterPro" id="IPR023209">
    <property type="entry name" value="DAO"/>
</dbReference>
<dbReference type="PANTHER" id="PTHR11530:SF11">
    <property type="entry name" value="D-ASPARTATE OXIDASE"/>
    <property type="match status" value="1"/>
</dbReference>
<dbReference type="GO" id="GO:0005737">
    <property type="term" value="C:cytoplasm"/>
    <property type="evidence" value="ECO:0007669"/>
    <property type="project" value="TreeGrafter"/>
</dbReference>
<dbReference type="GO" id="GO:0071949">
    <property type="term" value="F:FAD binding"/>
    <property type="evidence" value="ECO:0007669"/>
    <property type="project" value="InterPro"/>
</dbReference>
<keyword evidence="9" id="KW-1185">Reference proteome</keyword>
<feature type="binding site" evidence="6">
    <location>
        <position position="308"/>
    </location>
    <ligand>
        <name>D-dopa</name>
        <dbReference type="ChEBI" id="CHEBI:149689"/>
    </ligand>
</feature>
<dbReference type="Pfam" id="PF01266">
    <property type="entry name" value="DAO"/>
    <property type="match status" value="1"/>
</dbReference>
<feature type="domain" description="FAD dependent oxidoreductase" evidence="7">
    <location>
        <begin position="4"/>
        <end position="353"/>
    </location>
</feature>
<dbReference type="OrthoDB" id="2015447at2759"/>
<feature type="binding site" evidence="6">
    <location>
        <position position="340"/>
    </location>
    <ligand>
        <name>D-dopa</name>
        <dbReference type="ChEBI" id="CHEBI:149689"/>
    </ligand>
</feature>
<evidence type="ECO:0000256" key="6">
    <source>
        <dbReference type="PIRSR" id="PIRSR000189-1"/>
    </source>
</evidence>
<evidence type="ECO:0000256" key="5">
    <source>
        <dbReference type="ARBA" id="ARBA00023002"/>
    </source>
</evidence>